<accession>A0A838Y9P0</accession>
<organism evidence="1 2">
    <name type="scientific">Aquitalea aquatica</name>
    <dbReference type="NCBI Taxonomy" id="3044273"/>
    <lineage>
        <taxon>Bacteria</taxon>
        <taxon>Pseudomonadati</taxon>
        <taxon>Pseudomonadota</taxon>
        <taxon>Betaproteobacteria</taxon>
        <taxon>Neisseriales</taxon>
        <taxon>Chromobacteriaceae</taxon>
        <taxon>Aquitalea</taxon>
    </lineage>
</organism>
<evidence type="ECO:0000313" key="1">
    <source>
        <dbReference type="EMBL" id="MBA4710558.1"/>
    </source>
</evidence>
<reference evidence="1 2" key="1">
    <citation type="submission" date="2020-07" db="EMBL/GenBank/DDBJ databases">
        <title>Draft genome sequence of violacein-producing bacteria and related species.</title>
        <authorList>
            <person name="Wilson H.S."/>
            <person name="De Leon M.E."/>
        </authorList>
    </citation>
    <scope>NUCLEOTIDE SEQUENCE [LARGE SCALE GENOMIC DNA]</scope>
    <source>
        <strain evidence="1 2">HSC-21Su07</strain>
    </source>
</reference>
<protein>
    <submittedName>
        <fullName evidence="1">Uncharacterized protein</fullName>
    </submittedName>
</protein>
<dbReference type="Proteomes" id="UP000545606">
    <property type="component" value="Unassembled WGS sequence"/>
</dbReference>
<proteinExistence type="predicted"/>
<dbReference type="RefSeq" id="WP_181837427.1">
    <property type="nucleotide sequence ID" value="NZ_JACERN010000042.1"/>
</dbReference>
<keyword evidence="2" id="KW-1185">Reference proteome</keyword>
<dbReference type="AlphaFoldDB" id="A0A838Y9P0"/>
<comment type="caution">
    <text evidence="1">The sequence shown here is derived from an EMBL/GenBank/DDBJ whole genome shotgun (WGS) entry which is preliminary data.</text>
</comment>
<name>A0A838Y9P0_9NEIS</name>
<sequence>MKLLQHSTSEMSEAPAAGTVRASEKFLDRVIKGEFAMETSVKPEISQPQVENSTNGYKAIVFAEWGWMDSEEDDIAQQESIVLGVYPTFAEAVAVCRQALRDTLDFIGYTVRTITYFATAQLAA</sequence>
<dbReference type="EMBL" id="JACERN010000042">
    <property type="protein sequence ID" value="MBA4710558.1"/>
    <property type="molecule type" value="Genomic_DNA"/>
</dbReference>
<evidence type="ECO:0000313" key="2">
    <source>
        <dbReference type="Proteomes" id="UP000545606"/>
    </source>
</evidence>
<gene>
    <name evidence="1" type="ORF">H2Z84_19460</name>
</gene>